<evidence type="ECO:0000256" key="3">
    <source>
        <dbReference type="ARBA" id="ARBA00022692"/>
    </source>
</evidence>
<dbReference type="PATRIC" id="fig|634113.3.peg.268"/>
<dbReference type="NCBIfam" id="NF007823">
    <property type="entry name" value="PRK10532.1"/>
    <property type="match status" value="1"/>
</dbReference>
<keyword evidence="4 6" id="KW-1133">Transmembrane helix</keyword>
<evidence type="ECO:0000256" key="6">
    <source>
        <dbReference type="SAM" id="Phobius"/>
    </source>
</evidence>
<keyword evidence="5 6" id="KW-0472">Membrane</keyword>
<feature type="transmembrane region" description="Helical" evidence="6">
    <location>
        <begin position="79"/>
        <end position="96"/>
    </location>
</feature>
<accession>A0A109Q7E4</accession>
<keyword evidence="3 6" id="KW-0812">Transmembrane</keyword>
<dbReference type="InterPro" id="IPR037185">
    <property type="entry name" value="EmrE-like"/>
</dbReference>
<feature type="transmembrane region" description="Helical" evidence="6">
    <location>
        <begin position="152"/>
        <end position="171"/>
    </location>
</feature>
<dbReference type="PANTHER" id="PTHR42920">
    <property type="entry name" value="OS03G0707200 PROTEIN-RELATED"/>
    <property type="match status" value="1"/>
</dbReference>
<dbReference type="AlphaFoldDB" id="A0A109Q7E4"/>
<feature type="transmembrane region" description="Helical" evidence="6">
    <location>
        <begin position="127"/>
        <end position="146"/>
    </location>
</feature>
<dbReference type="PANTHER" id="PTHR42920:SF5">
    <property type="entry name" value="EAMA DOMAIN-CONTAINING PROTEIN"/>
    <property type="match status" value="1"/>
</dbReference>
<feature type="transmembrane region" description="Helical" evidence="6">
    <location>
        <begin position="243"/>
        <end position="263"/>
    </location>
</feature>
<evidence type="ECO:0000256" key="4">
    <source>
        <dbReference type="ARBA" id="ARBA00022989"/>
    </source>
</evidence>
<dbReference type="Proteomes" id="UP000069926">
    <property type="component" value="Chromosome"/>
</dbReference>
<proteinExistence type="predicted"/>
<evidence type="ECO:0000256" key="5">
    <source>
        <dbReference type="ARBA" id="ARBA00023136"/>
    </source>
</evidence>
<feature type="transmembrane region" description="Helical" evidence="6">
    <location>
        <begin position="38"/>
        <end position="59"/>
    </location>
</feature>
<reference evidence="8 9" key="1">
    <citation type="submission" date="2016-01" db="EMBL/GenBank/DDBJ databases">
        <title>Genome sequence of Ca. Arsenophonus lipopteni, the exclusive symbiont of a blood sucking fly Lipoptena cervi (Diptera: Hippoboscidae).</title>
        <authorList>
            <person name="Novakova E."/>
            <person name="Hypsa V."/>
            <person name="Nguyen P."/>
            <person name="Husnik F."/>
            <person name="Darby A.C."/>
        </authorList>
    </citation>
    <scope>NUCLEOTIDE SEQUENCE [LARGE SCALE GENOMIC DNA]</scope>
    <source>
        <strain evidence="8 9">CB</strain>
    </source>
</reference>
<dbReference type="RefSeq" id="WP_066283188.1">
    <property type="nucleotide sequence ID" value="NZ_CP013920.1"/>
</dbReference>
<keyword evidence="9" id="KW-1185">Reference proteome</keyword>
<gene>
    <name evidence="8" type="primary">rhtA</name>
    <name evidence="8" type="ORF">AUT07_00277</name>
</gene>
<evidence type="ECO:0000313" key="8">
    <source>
        <dbReference type="EMBL" id="AMA64859.1"/>
    </source>
</evidence>
<feature type="transmembrane region" description="Helical" evidence="6">
    <location>
        <begin position="211"/>
        <end position="231"/>
    </location>
</feature>
<comment type="subcellular location">
    <subcellularLocation>
        <location evidence="1">Cell membrane</location>
        <topology evidence="1">Multi-pass membrane protein</topology>
    </subcellularLocation>
</comment>
<organism evidence="8 9">
    <name type="scientific">Candidatus Arsenophonus lipoptenae</name>
    <dbReference type="NCBI Taxonomy" id="634113"/>
    <lineage>
        <taxon>Bacteria</taxon>
        <taxon>Pseudomonadati</taxon>
        <taxon>Pseudomonadota</taxon>
        <taxon>Gammaproteobacteria</taxon>
        <taxon>Enterobacterales</taxon>
        <taxon>Morganellaceae</taxon>
        <taxon>Arsenophonus</taxon>
    </lineage>
</organism>
<dbReference type="GO" id="GO:0005886">
    <property type="term" value="C:plasma membrane"/>
    <property type="evidence" value="ECO:0007669"/>
    <property type="project" value="UniProtKB-SubCell"/>
</dbReference>
<dbReference type="Pfam" id="PF00892">
    <property type="entry name" value="EamA"/>
    <property type="match status" value="1"/>
</dbReference>
<dbReference type="InterPro" id="IPR000620">
    <property type="entry name" value="EamA_dom"/>
</dbReference>
<evidence type="ECO:0000313" key="9">
    <source>
        <dbReference type="Proteomes" id="UP000069926"/>
    </source>
</evidence>
<dbReference type="InterPro" id="IPR051258">
    <property type="entry name" value="Diverse_Substrate_Transporter"/>
</dbReference>
<evidence type="ECO:0000256" key="1">
    <source>
        <dbReference type="ARBA" id="ARBA00004651"/>
    </source>
</evidence>
<feature type="transmembrane region" description="Helical" evidence="6">
    <location>
        <begin position="102"/>
        <end position="120"/>
    </location>
</feature>
<feature type="transmembrane region" description="Helical" evidence="6">
    <location>
        <begin position="183"/>
        <end position="205"/>
    </location>
</feature>
<dbReference type="SUPFAM" id="SSF103481">
    <property type="entry name" value="Multidrug resistance efflux transporter EmrE"/>
    <property type="match status" value="2"/>
</dbReference>
<evidence type="ECO:0000256" key="2">
    <source>
        <dbReference type="ARBA" id="ARBA00022475"/>
    </source>
</evidence>
<sequence length="298" mass="32844">MSCILNQKYKTLLPILLLILAMLSIQSGASLAKHLFPIIGAFGVTALRLFLATIILFIIFKPWRKKLHSQLRSKSLKHLLLYGISLGSMNSLFYLSLERIPLGIAVALEFTGPLSVAIFASRKIIDFIWIMMVIIGLFFLLSIGNSMNNLDFIGIIYAIFAGVCWGMYIVFGKLAGSGYGTATVPLGSFVSTLIFFPIGLYTVGIKPLFDLSILPIAFAVAILSTAFPYTLEMFALTRMPAKRFGTLMSLEPTIGAFIGMIFLNEQLTLTQWFALFCIIAASIGSTLKIQIKTDKIKN</sequence>
<feature type="domain" description="EamA" evidence="7">
    <location>
        <begin position="153"/>
        <end position="284"/>
    </location>
</feature>
<protein>
    <submittedName>
        <fullName evidence="8">Threonine/homoserine exporter RhtA</fullName>
    </submittedName>
</protein>
<evidence type="ECO:0000259" key="7">
    <source>
        <dbReference type="Pfam" id="PF00892"/>
    </source>
</evidence>
<keyword evidence="2" id="KW-1003">Cell membrane</keyword>
<dbReference type="KEGG" id="asy:AUT07_00277"/>
<dbReference type="OrthoDB" id="9815120at2"/>
<dbReference type="EMBL" id="CP013920">
    <property type="protein sequence ID" value="AMA64859.1"/>
    <property type="molecule type" value="Genomic_DNA"/>
</dbReference>
<feature type="transmembrane region" description="Helical" evidence="6">
    <location>
        <begin position="269"/>
        <end position="287"/>
    </location>
</feature>
<name>A0A109Q7E4_9GAMM</name>